<keyword evidence="1" id="KW-0472">Membrane</keyword>
<keyword evidence="1" id="KW-0812">Transmembrane</keyword>
<dbReference type="EMBL" id="CP133720">
    <property type="protein sequence ID" value="WMW79616.1"/>
    <property type="molecule type" value="Genomic_DNA"/>
</dbReference>
<sequence length="104" mass="11919">MDAREVITLIAIYIAIYYFNAKRLLSWIRDFDKEYSESLGFTSGFGMSDSMAVGKILFDKNLPKATYPNQVKFRFKLTRLMLFLSPVFVLVTVALNGLIIHINS</sequence>
<feature type="transmembrane region" description="Helical" evidence="1">
    <location>
        <begin position="80"/>
        <end position="102"/>
    </location>
</feature>
<name>A0ABY9RHP4_9BURK</name>
<protein>
    <submittedName>
        <fullName evidence="2">Uncharacterized protein</fullName>
    </submittedName>
</protein>
<keyword evidence="3" id="KW-1185">Reference proteome</keyword>
<dbReference type="Proteomes" id="UP001181355">
    <property type="component" value="Chromosome"/>
</dbReference>
<dbReference type="RefSeq" id="WP_309481111.1">
    <property type="nucleotide sequence ID" value="NZ_CP133720.1"/>
</dbReference>
<reference evidence="2" key="1">
    <citation type="submission" date="2023-09" db="EMBL/GenBank/DDBJ databases">
        <title>Undibacterium sp. 20NA77.5 isolated from freshwater.</title>
        <authorList>
            <person name="Le V."/>
            <person name="Ko S.-R."/>
            <person name="Ahn C.-Y."/>
            <person name="Oh H.-M."/>
        </authorList>
    </citation>
    <scope>NUCLEOTIDE SEQUENCE</scope>
    <source>
        <strain evidence="2">20NA77.5</strain>
    </source>
</reference>
<evidence type="ECO:0000313" key="2">
    <source>
        <dbReference type="EMBL" id="WMW79616.1"/>
    </source>
</evidence>
<gene>
    <name evidence="2" type="ORF">RF679_13270</name>
</gene>
<accession>A0ABY9RHP4</accession>
<evidence type="ECO:0000256" key="1">
    <source>
        <dbReference type="SAM" id="Phobius"/>
    </source>
</evidence>
<evidence type="ECO:0000313" key="3">
    <source>
        <dbReference type="Proteomes" id="UP001181355"/>
    </source>
</evidence>
<keyword evidence="1" id="KW-1133">Transmembrane helix</keyword>
<feature type="transmembrane region" description="Helical" evidence="1">
    <location>
        <begin position="6"/>
        <end position="25"/>
    </location>
</feature>
<organism evidence="2 3">
    <name type="scientific">Undibacterium cyanobacteriorum</name>
    <dbReference type="NCBI Taxonomy" id="3073561"/>
    <lineage>
        <taxon>Bacteria</taxon>
        <taxon>Pseudomonadati</taxon>
        <taxon>Pseudomonadota</taxon>
        <taxon>Betaproteobacteria</taxon>
        <taxon>Burkholderiales</taxon>
        <taxon>Oxalobacteraceae</taxon>
        <taxon>Undibacterium</taxon>
    </lineage>
</organism>
<proteinExistence type="predicted"/>